<accession>A0A1I1Z4R8</accession>
<evidence type="ECO:0000313" key="1">
    <source>
        <dbReference type="EMBL" id="SFE26238.1"/>
    </source>
</evidence>
<proteinExistence type="predicted"/>
<evidence type="ECO:0000313" key="2">
    <source>
        <dbReference type="Proteomes" id="UP000199477"/>
    </source>
</evidence>
<keyword evidence="2" id="KW-1185">Reference proteome</keyword>
<organism evidence="1 2">
    <name type="scientific">Dyella marensis</name>
    <dbReference type="NCBI Taxonomy" id="500610"/>
    <lineage>
        <taxon>Bacteria</taxon>
        <taxon>Pseudomonadati</taxon>
        <taxon>Pseudomonadota</taxon>
        <taxon>Gammaproteobacteria</taxon>
        <taxon>Lysobacterales</taxon>
        <taxon>Rhodanobacteraceae</taxon>
        <taxon>Dyella</taxon>
    </lineage>
</organism>
<name>A0A1I1Z4R8_9GAMM</name>
<dbReference type="EMBL" id="FONH01000002">
    <property type="protein sequence ID" value="SFE26238.1"/>
    <property type="molecule type" value="Genomic_DNA"/>
</dbReference>
<dbReference type="Proteomes" id="UP000199477">
    <property type="component" value="Unassembled WGS sequence"/>
</dbReference>
<dbReference type="AlphaFoldDB" id="A0A1I1Z4R8"/>
<gene>
    <name evidence="1" type="ORF">SAMN02799615_00607</name>
</gene>
<dbReference type="STRING" id="500610.SAMN02799615_00607"/>
<sequence>MARALIVPACIALAACTQIRVVQGGTTAVSYRLGVLQLQSDPDAPLLVAETTGFGVVPLADGTAVGWTRQLLITSKDPDRCQLIVVIRTAEEAAAIREQLQKGGGSLEHVCEVNTHQGG</sequence>
<protein>
    <submittedName>
        <fullName evidence="1">Uncharacterized protein</fullName>
    </submittedName>
</protein>
<dbReference type="PROSITE" id="PS51257">
    <property type="entry name" value="PROKAR_LIPOPROTEIN"/>
    <property type="match status" value="1"/>
</dbReference>
<reference evidence="2" key="1">
    <citation type="submission" date="2016-10" db="EMBL/GenBank/DDBJ databases">
        <authorList>
            <person name="Varghese N."/>
            <person name="Submissions S."/>
        </authorList>
    </citation>
    <scope>NUCLEOTIDE SEQUENCE [LARGE SCALE GENOMIC DNA]</scope>
    <source>
        <strain evidence="2">UNC178MFTsu3.1</strain>
    </source>
</reference>